<keyword evidence="1" id="KW-0472">Membrane</keyword>
<dbReference type="CDD" id="cd00077">
    <property type="entry name" value="HDc"/>
    <property type="match status" value="1"/>
</dbReference>
<dbReference type="PATRIC" id="fig|889378.3.peg.353"/>
<feature type="transmembrane region" description="Helical" evidence="1">
    <location>
        <begin position="12"/>
        <end position="32"/>
    </location>
</feature>
<evidence type="ECO:0000313" key="4">
    <source>
        <dbReference type="Proteomes" id="UP000007383"/>
    </source>
</evidence>
<dbReference type="KEGG" id="sfc:Spiaf_0350"/>
<dbReference type="Pfam" id="PF13185">
    <property type="entry name" value="GAF_2"/>
    <property type="match status" value="1"/>
</dbReference>
<gene>
    <name evidence="3" type="ordered locus">Spiaf_0350</name>
</gene>
<dbReference type="InterPro" id="IPR003607">
    <property type="entry name" value="HD/PDEase_dom"/>
</dbReference>
<dbReference type="Pfam" id="PF13487">
    <property type="entry name" value="HD_5"/>
    <property type="match status" value="1"/>
</dbReference>
<dbReference type="InterPro" id="IPR003018">
    <property type="entry name" value="GAF"/>
</dbReference>
<evidence type="ECO:0000256" key="1">
    <source>
        <dbReference type="SAM" id="Phobius"/>
    </source>
</evidence>
<dbReference type="eggNOG" id="COG2203">
    <property type="taxonomic scope" value="Bacteria"/>
</dbReference>
<dbReference type="PANTHER" id="PTHR45228">
    <property type="entry name" value="CYCLIC DI-GMP PHOSPHODIESTERASE TM_0186-RELATED"/>
    <property type="match status" value="1"/>
</dbReference>
<sequence length="591" mass="67025">MQSFFLRIDRIIGAGILLVLVLGLFGIGYLVLGIQGIRLGDQHRTVLAAVNSGVSYLNRLQTEYPDTQVESAVADAELQRRYVAIQQALDDQLRAYSRIAVPEPPRLPFTPDDLQQAVAALGAVARQAGQVYQTVRNRIFYFSLGLSMTGFGIMLATLLLALRFRSYSRQFFRYIMDGGQRLQQVVTHEQLADWRKCPRWQEGEDYRQLVDNLIGVVQQERSLSETMPSISLEEFLPMLQGLIEPIVGFERIAFAFIDRSENVIAESAITTVDKVFLEPGFVQPLHETTLGELAASGRPRIIHDLTQHYQEIHQSRATELILQEGMQSSMTLPFMFNGTCIGFLFLSSSVRGQFSEEHMQAVNRILQIYKQSLYYQYLLQQVLAETSEAFVRLMEKKDNETSLHILRMARYSHLIAREYLRQHPGEQAPRFIREILWFAPLHDIGKIGVPDSILLKPGSLSDQEFATMREHVDLGVEVIEGMRRGINRVLDMNLLRTAIDLVAAHHEKFDGTGYPNRLKGEDIPLAGRIVAAADVFDALTSRRPYKDAWPVDQALQVMRSESGSHFCPKVIAALEAALPQILEVYERYKEV</sequence>
<keyword evidence="1" id="KW-1133">Transmembrane helix</keyword>
<accession>H9UG12</accession>
<dbReference type="SUPFAM" id="SSF55781">
    <property type="entry name" value="GAF domain-like"/>
    <property type="match status" value="1"/>
</dbReference>
<organism evidence="3 4">
    <name type="scientific">Spirochaeta africana (strain ATCC 700263 / DSM 8902 / Z-7692)</name>
    <dbReference type="NCBI Taxonomy" id="889378"/>
    <lineage>
        <taxon>Bacteria</taxon>
        <taxon>Pseudomonadati</taxon>
        <taxon>Spirochaetota</taxon>
        <taxon>Spirochaetia</taxon>
        <taxon>Spirochaetales</taxon>
        <taxon>Spirochaetaceae</taxon>
        <taxon>Spirochaeta</taxon>
    </lineage>
</organism>
<feature type="domain" description="HD-GYP" evidence="2">
    <location>
        <begin position="379"/>
        <end position="590"/>
    </location>
</feature>
<dbReference type="InterPro" id="IPR037522">
    <property type="entry name" value="HD_GYP_dom"/>
</dbReference>
<keyword evidence="4" id="KW-1185">Reference proteome</keyword>
<name>H9UG12_SPIAZ</name>
<dbReference type="Proteomes" id="UP000007383">
    <property type="component" value="Chromosome"/>
</dbReference>
<reference evidence="4" key="1">
    <citation type="journal article" date="2013" name="Stand. Genomic Sci.">
        <title>Complete genome sequence of the halophilic bacterium Spirochaeta africana type strain (Z-7692(T)) from the alkaline Lake Magadi in the East African Rift.</title>
        <authorList>
            <person name="Liolos K."/>
            <person name="Abt B."/>
            <person name="Scheuner C."/>
            <person name="Teshima H."/>
            <person name="Held B."/>
            <person name="Lapidus A."/>
            <person name="Nolan M."/>
            <person name="Lucas S."/>
            <person name="Deshpande S."/>
            <person name="Cheng J.F."/>
            <person name="Tapia R."/>
            <person name="Goodwin L.A."/>
            <person name="Pitluck S."/>
            <person name="Pagani I."/>
            <person name="Ivanova N."/>
            <person name="Mavromatis K."/>
            <person name="Mikhailova N."/>
            <person name="Huntemann M."/>
            <person name="Pati A."/>
            <person name="Chen A."/>
            <person name="Palaniappan K."/>
            <person name="Land M."/>
            <person name="Rohde M."/>
            <person name="Tindall B.J."/>
            <person name="Detter J.C."/>
            <person name="Goker M."/>
            <person name="Bristow J."/>
            <person name="Eisen J.A."/>
            <person name="Markowitz V."/>
            <person name="Hugenholtz P."/>
            <person name="Woyke T."/>
            <person name="Klenk H.P."/>
            <person name="Kyrpides N.C."/>
        </authorList>
    </citation>
    <scope>NUCLEOTIDE SEQUENCE</scope>
    <source>
        <strain evidence="4">ATCC 700263 / DSM 8902 / Z-7692</strain>
    </source>
</reference>
<dbReference type="STRING" id="889378.Spiaf_0350"/>
<dbReference type="EMBL" id="CP003282">
    <property type="protein sequence ID" value="AFG36455.1"/>
    <property type="molecule type" value="Genomic_DNA"/>
</dbReference>
<dbReference type="Gene3D" id="1.10.3210.10">
    <property type="entry name" value="Hypothetical protein af1432"/>
    <property type="match status" value="1"/>
</dbReference>
<dbReference type="HOGENOM" id="CLU_000445_92_13_12"/>
<feature type="transmembrane region" description="Helical" evidence="1">
    <location>
        <begin position="139"/>
        <end position="162"/>
    </location>
</feature>
<proteinExistence type="predicted"/>
<dbReference type="SMART" id="SM00471">
    <property type="entry name" value="HDc"/>
    <property type="match status" value="1"/>
</dbReference>
<dbReference type="eggNOG" id="COG3437">
    <property type="taxonomic scope" value="Bacteria"/>
</dbReference>
<dbReference type="RefSeq" id="WP_014454453.1">
    <property type="nucleotide sequence ID" value="NC_017098.1"/>
</dbReference>
<dbReference type="AlphaFoldDB" id="H9UG12"/>
<dbReference type="PANTHER" id="PTHR45228:SF1">
    <property type="entry name" value="CYCLIC DI-GMP PHOSPHODIESTERASE TM_0186"/>
    <property type="match status" value="1"/>
</dbReference>
<protein>
    <submittedName>
        <fullName evidence="3">Response regulator containing a CheY-like receiver domain and an HD-GYP domain</fullName>
    </submittedName>
</protein>
<dbReference type="OrthoDB" id="9781505at2"/>
<dbReference type="Gene3D" id="3.30.450.40">
    <property type="match status" value="1"/>
</dbReference>
<dbReference type="InterPro" id="IPR029016">
    <property type="entry name" value="GAF-like_dom_sf"/>
</dbReference>
<evidence type="ECO:0000259" key="2">
    <source>
        <dbReference type="PROSITE" id="PS51832"/>
    </source>
</evidence>
<dbReference type="PROSITE" id="PS51832">
    <property type="entry name" value="HD_GYP"/>
    <property type="match status" value="1"/>
</dbReference>
<dbReference type="InterPro" id="IPR052020">
    <property type="entry name" value="Cyclic_di-GMP/3'3'-cGAMP_PDE"/>
</dbReference>
<evidence type="ECO:0000313" key="3">
    <source>
        <dbReference type="EMBL" id="AFG36455.1"/>
    </source>
</evidence>
<keyword evidence="1" id="KW-0812">Transmembrane</keyword>
<dbReference type="SUPFAM" id="SSF109604">
    <property type="entry name" value="HD-domain/PDEase-like"/>
    <property type="match status" value="1"/>
</dbReference>